<accession>A0A544TV58</accession>
<dbReference type="Pfam" id="PF03413">
    <property type="entry name" value="PepSY"/>
    <property type="match status" value="1"/>
</dbReference>
<feature type="domain" description="PepSY" evidence="3">
    <location>
        <begin position="292"/>
        <end position="361"/>
    </location>
</feature>
<dbReference type="OrthoDB" id="2476750at2"/>
<dbReference type="Gene3D" id="3.10.450.40">
    <property type="match status" value="1"/>
</dbReference>
<comment type="caution">
    <text evidence="4">The sequence shown here is derived from an EMBL/GenBank/DDBJ whole genome shotgun (WGS) entry which is preliminary data.</text>
</comment>
<feature type="compositionally biased region" description="Basic and acidic residues" evidence="1">
    <location>
        <begin position="181"/>
        <end position="192"/>
    </location>
</feature>
<evidence type="ECO:0000256" key="1">
    <source>
        <dbReference type="SAM" id="MobiDB-lite"/>
    </source>
</evidence>
<keyword evidence="2" id="KW-0472">Membrane</keyword>
<feature type="transmembrane region" description="Helical" evidence="2">
    <location>
        <begin position="9"/>
        <end position="28"/>
    </location>
</feature>
<keyword evidence="2" id="KW-1133">Transmembrane helix</keyword>
<name>A0A544TV58_9BACI</name>
<feature type="region of interest" description="Disordered" evidence="1">
    <location>
        <begin position="147"/>
        <end position="192"/>
    </location>
</feature>
<dbReference type="InterPro" id="IPR025711">
    <property type="entry name" value="PepSY"/>
</dbReference>
<organism evidence="4 5">
    <name type="scientific">Psychrobacillus vulpis</name>
    <dbReference type="NCBI Taxonomy" id="2325572"/>
    <lineage>
        <taxon>Bacteria</taxon>
        <taxon>Bacillati</taxon>
        <taxon>Bacillota</taxon>
        <taxon>Bacilli</taxon>
        <taxon>Bacillales</taxon>
        <taxon>Bacillaceae</taxon>
        <taxon>Psychrobacillus</taxon>
    </lineage>
</organism>
<gene>
    <name evidence="4" type="ORF">FG384_03705</name>
</gene>
<dbReference type="EMBL" id="VDGI01000002">
    <property type="protein sequence ID" value="TQR21320.1"/>
    <property type="molecule type" value="Genomic_DNA"/>
</dbReference>
<reference evidence="4 5" key="1">
    <citation type="submission" date="2019-06" db="EMBL/GenBank/DDBJ databases">
        <title>Psychrobacillus vulpis sp. nov., a new species isolated from feces of a red fox that inhabits in The Tablas de Daimiel Natural Park, Albacete, Spain.</title>
        <authorList>
            <person name="Rodriguez M."/>
            <person name="Reina J.C."/>
            <person name="Bejar V."/>
            <person name="Llamas I."/>
        </authorList>
    </citation>
    <scope>NUCLEOTIDE SEQUENCE [LARGE SCALE GENOMIC DNA]</scope>
    <source>
        <strain evidence="4 5">Z8</strain>
    </source>
</reference>
<feature type="compositionally biased region" description="Polar residues" evidence="1">
    <location>
        <begin position="163"/>
        <end position="179"/>
    </location>
</feature>
<keyword evidence="5" id="KW-1185">Reference proteome</keyword>
<feature type="region of interest" description="Disordered" evidence="1">
    <location>
        <begin position="209"/>
        <end position="290"/>
    </location>
</feature>
<feature type="compositionally biased region" description="Basic and acidic residues" evidence="1">
    <location>
        <begin position="209"/>
        <end position="262"/>
    </location>
</feature>
<feature type="compositionally biased region" description="Basic and acidic residues" evidence="1">
    <location>
        <begin position="272"/>
        <end position="285"/>
    </location>
</feature>
<evidence type="ECO:0000259" key="3">
    <source>
        <dbReference type="Pfam" id="PF03413"/>
    </source>
</evidence>
<feature type="compositionally biased region" description="Basic and acidic residues" evidence="1">
    <location>
        <begin position="147"/>
        <end position="161"/>
    </location>
</feature>
<dbReference type="RefSeq" id="WP_142641212.1">
    <property type="nucleotide sequence ID" value="NZ_VDGI01000002.1"/>
</dbReference>
<keyword evidence="2" id="KW-0812">Transmembrane</keyword>
<proteinExistence type="predicted"/>
<sequence length="364" mass="40315">MKFLNIKGFLPSIITITVLIGIGILINISQKNQPPITEHEVRSQLEQMYDAEVAGVTMKKDVYNAVITKSGAVYLVEMNAVTGDVNSLEQTDEFIIEKTSNMQEETIEFPLEETLAIMEQPVIKKDAKTDNVAKVEMVKPPTKIVITEKPKNDTTKSDVVETPKTTENTSPKGLKSAQSKVEVKPSEEKAEKPIKEVLKDAIKEVLKQEASKTEETKTDVPKEEVAKTEVAKVEVSKPETVKEESTKPDTSKTEETKIEEKQNPSQSLTAQTEEKKPDGEAKNEKPSTTVLITEEQAIKIAQQQQKGTVETSSFVKTNEGGYYLIVMKISMSESDSKESSKEKKGKATIQVHAISGKVLSVTWE</sequence>
<dbReference type="AlphaFoldDB" id="A0A544TV58"/>
<evidence type="ECO:0000256" key="2">
    <source>
        <dbReference type="SAM" id="Phobius"/>
    </source>
</evidence>
<dbReference type="Proteomes" id="UP000316626">
    <property type="component" value="Unassembled WGS sequence"/>
</dbReference>
<evidence type="ECO:0000313" key="4">
    <source>
        <dbReference type="EMBL" id="TQR21320.1"/>
    </source>
</evidence>
<protein>
    <recommendedName>
        <fullName evidence="3">PepSY domain-containing protein</fullName>
    </recommendedName>
</protein>
<evidence type="ECO:0000313" key="5">
    <source>
        <dbReference type="Proteomes" id="UP000316626"/>
    </source>
</evidence>